<feature type="transmembrane region" description="Helical" evidence="8">
    <location>
        <begin position="234"/>
        <end position="257"/>
    </location>
</feature>
<keyword evidence="5 8" id="KW-1133">Transmembrane helix</keyword>
<feature type="transmembrane region" description="Helical" evidence="8">
    <location>
        <begin position="77"/>
        <end position="101"/>
    </location>
</feature>
<feature type="transmembrane region" description="Helical" evidence="8">
    <location>
        <begin position="132"/>
        <end position="152"/>
    </location>
</feature>
<dbReference type="PANTHER" id="PTHR32024:SF1">
    <property type="entry name" value="KTR SYSTEM POTASSIUM UPTAKE PROTEIN B"/>
    <property type="match status" value="1"/>
</dbReference>
<feature type="transmembrane region" description="Helical" evidence="8">
    <location>
        <begin position="420"/>
        <end position="440"/>
    </location>
</feature>
<dbReference type="GO" id="GO:0005886">
    <property type="term" value="C:plasma membrane"/>
    <property type="evidence" value="ECO:0007669"/>
    <property type="project" value="UniProtKB-SubCell"/>
</dbReference>
<organism evidence="9 10">
    <name type="scientific">Candidatus Scatosoma pullistercoris</name>
    <dbReference type="NCBI Taxonomy" id="2840934"/>
    <lineage>
        <taxon>Bacteria</taxon>
        <taxon>Bacillati</taxon>
        <taxon>Bacillota</taxon>
        <taxon>Clostridia</taxon>
        <taxon>Candidatus Scatosoma</taxon>
    </lineage>
</organism>
<dbReference type="GO" id="GO:0008324">
    <property type="term" value="F:monoatomic cation transmembrane transporter activity"/>
    <property type="evidence" value="ECO:0007669"/>
    <property type="project" value="InterPro"/>
</dbReference>
<feature type="transmembrane region" description="Helical" evidence="8">
    <location>
        <begin position="393"/>
        <end position="414"/>
    </location>
</feature>
<comment type="subcellular location">
    <subcellularLocation>
        <location evidence="1">Cell membrane</location>
        <topology evidence="1">Multi-pass membrane protein</topology>
    </subcellularLocation>
</comment>
<protein>
    <submittedName>
        <fullName evidence="9">Trk family potassium uptake protein</fullName>
    </submittedName>
</protein>
<keyword evidence="3" id="KW-1003">Cell membrane</keyword>
<reference evidence="9" key="1">
    <citation type="submission" date="2020-10" db="EMBL/GenBank/DDBJ databases">
        <authorList>
            <person name="Gilroy R."/>
        </authorList>
    </citation>
    <scope>NUCLEOTIDE SEQUENCE</scope>
    <source>
        <strain evidence="9">11687</strain>
    </source>
</reference>
<gene>
    <name evidence="9" type="ORF">IAC57_05535</name>
</gene>
<sequence>MKLKTKPKLTVWQFLALGFLIVILAGSLLLMLPFASSGRDGNSTTYINALFTATSATCVTGLIPYDSNTHWTIFGQVVIICLIQTGGLGFMTFVSVLLDAIRKNLGLYERKALMLSAGEEQLSGIRRLVRRIFIGTAIFEGAGAVLLSIRFIPDFGVGKGIYYSIWHSISAFCNAGFDLMGGTNGQGPFTSLTYYATDPVVSLTIAFLIIIGGLGFCVWSDIVDCRGNAKKFRLYTKVVLLVTALMLVISTALFMIFERNNPTYDELGFSFWDRLLVSFFNATTPRTAGFNTVDMTSFSDSGYLLTVMLMFIGGSSASTAGGIKTNTLAVILMGMVAVFRGKRDIEIGKKRIDSSLVGQALAIFAAFLILVMTATLIICAIEPDPVAPFKSVLFEVVSAIGTVGLSLSLTPILSTASKCILILLMYAGRVGILTLALALGESRKPPETKKPLDSLLIG</sequence>
<reference evidence="9" key="2">
    <citation type="journal article" date="2021" name="PeerJ">
        <title>Extensive microbial diversity within the chicken gut microbiome revealed by metagenomics and culture.</title>
        <authorList>
            <person name="Gilroy R."/>
            <person name="Ravi A."/>
            <person name="Getino M."/>
            <person name="Pursley I."/>
            <person name="Horton D.L."/>
            <person name="Alikhan N.F."/>
            <person name="Baker D."/>
            <person name="Gharbi K."/>
            <person name="Hall N."/>
            <person name="Watson M."/>
            <person name="Adriaenssens E.M."/>
            <person name="Foster-Nyarko E."/>
            <person name="Jarju S."/>
            <person name="Secka A."/>
            <person name="Antonio M."/>
            <person name="Oren A."/>
            <person name="Chaudhuri R.R."/>
            <person name="La Ragione R."/>
            <person name="Hildebrand F."/>
            <person name="Pallen M.J."/>
        </authorList>
    </citation>
    <scope>NUCLEOTIDE SEQUENCE</scope>
    <source>
        <strain evidence="9">11687</strain>
    </source>
</reference>
<evidence type="ECO:0000256" key="5">
    <source>
        <dbReference type="ARBA" id="ARBA00022989"/>
    </source>
</evidence>
<dbReference type="InterPro" id="IPR003445">
    <property type="entry name" value="Cat_transpt"/>
</dbReference>
<feature type="transmembrane region" description="Helical" evidence="8">
    <location>
        <begin position="325"/>
        <end position="341"/>
    </location>
</feature>
<evidence type="ECO:0000256" key="3">
    <source>
        <dbReference type="ARBA" id="ARBA00022475"/>
    </source>
</evidence>
<evidence type="ECO:0000256" key="2">
    <source>
        <dbReference type="ARBA" id="ARBA00022448"/>
    </source>
</evidence>
<feature type="transmembrane region" description="Helical" evidence="8">
    <location>
        <begin position="46"/>
        <end position="65"/>
    </location>
</feature>
<keyword evidence="6" id="KW-0406">Ion transport</keyword>
<feature type="transmembrane region" description="Helical" evidence="8">
    <location>
        <begin position="361"/>
        <end position="381"/>
    </location>
</feature>
<feature type="transmembrane region" description="Helical" evidence="8">
    <location>
        <begin position="12"/>
        <end position="34"/>
    </location>
</feature>
<dbReference type="EMBL" id="DVMZ01000147">
    <property type="protein sequence ID" value="HIU59550.1"/>
    <property type="molecule type" value="Genomic_DNA"/>
</dbReference>
<evidence type="ECO:0000256" key="1">
    <source>
        <dbReference type="ARBA" id="ARBA00004651"/>
    </source>
</evidence>
<evidence type="ECO:0000256" key="7">
    <source>
        <dbReference type="ARBA" id="ARBA00023136"/>
    </source>
</evidence>
<evidence type="ECO:0000313" key="9">
    <source>
        <dbReference type="EMBL" id="HIU59550.1"/>
    </source>
</evidence>
<dbReference type="GO" id="GO:0030001">
    <property type="term" value="P:metal ion transport"/>
    <property type="evidence" value="ECO:0007669"/>
    <property type="project" value="UniProtKB-ARBA"/>
</dbReference>
<keyword evidence="2" id="KW-0813">Transport</keyword>
<feature type="transmembrane region" description="Helical" evidence="8">
    <location>
        <begin position="200"/>
        <end position="222"/>
    </location>
</feature>
<evidence type="ECO:0000256" key="4">
    <source>
        <dbReference type="ARBA" id="ARBA00022692"/>
    </source>
</evidence>
<evidence type="ECO:0000256" key="6">
    <source>
        <dbReference type="ARBA" id="ARBA00023065"/>
    </source>
</evidence>
<dbReference type="Pfam" id="PF02386">
    <property type="entry name" value="TrkH"/>
    <property type="match status" value="1"/>
</dbReference>
<accession>A0A9D1MG50</accession>
<evidence type="ECO:0000313" key="10">
    <source>
        <dbReference type="Proteomes" id="UP000824081"/>
    </source>
</evidence>
<keyword evidence="7 8" id="KW-0472">Membrane</keyword>
<evidence type="ECO:0000256" key="8">
    <source>
        <dbReference type="SAM" id="Phobius"/>
    </source>
</evidence>
<proteinExistence type="predicted"/>
<dbReference type="Proteomes" id="UP000824081">
    <property type="component" value="Unassembled WGS sequence"/>
</dbReference>
<dbReference type="AlphaFoldDB" id="A0A9D1MG50"/>
<keyword evidence="4 8" id="KW-0812">Transmembrane</keyword>
<dbReference type="PANTHER" id="PTHR32024">
    <property type="entry name" value="TRK SYSTEM POTASSIUM UPTAKE PROTEIN TRKG-RELATED"/>
    <property type="match status" value="1"/>
</dbReference>
<name>A0A9D1MG50_9FIRM</name>
<comment type="caution">
    <text evidence="9">The sequence shown here is derived from an EMBL/GenBank/DDBJ whole genome shotgun (WGS) entry which is preliminary data.</text>
</comment>